<sequence length="172" mass="19315">MNTIIPRPLPEHSLLSAYNTKGYYTDCFAIEVARDISQQQFVTAFYTSRLFKVERFILKWLVTKPSTDQEAKQLAIGSTDSFAAWTVEGRMPEQLLLCDYQGRTRSWLMVEPIGSGTETATQLFFGTGVVSATNRTTGRKSMQIPFHLLLGFHRLYARALLRSAAVNLAAGK</sequence>
<dbReference type="RefSeq" id="WP_221231049.1">
    <property type="nucleotide sequence ID" value="NZ_JACIJP010000004.1"/>
</dbReference>
<keyword evidence="2" id="KW-1185">Reference proteome</keyword>
<dbReference type="AlphaFoldDB" id="A0A841J8N2"/>
<dbReference type="EMBL" id="JACIJP010000004">
    <property type="protein sequence ID" value="MBB6124908.1"/>
    <property type="molecule type" value="Genomic_DNA"/>
</dbReference>
<dbReference type="Proteomes" id="UP000552700">
    <property type="component" value="Unassembled WGS sequence"/>
</dbReference>
<comment type="caution">
    <text evidence="1">The sequence shown here is derived from an EMBL/GenBank/DDBJ whole genome shotgun (WGS) entry which is preliminary data.</text>
</comment>
<protein>
    <recommendedName>
        <fullName evidence="3">DUF2867 domain-containing protein</fullName>
    </recommendedName>
</protein>
<evidence type="ECO:0000313" key="1">
    <source>
        <dbReference type="EMBL" id="MBB6124908.1"/>
    </source>
</evidence>
<accession>A0A841J8N2</accession>
<organism evidence="1 2">
    <name type="scientific">Sphingobium subterraneum</name>
    <dbReference type="NCBI Taxonomy" id="627688"/>
    <lineage>
        <taxon>Bacteria</taxon>
        <taxon>Pseudomonadati</taxon>
        <taxon>Pseudomonadota</taxon>
        <taxon>Alphaproteobacteria</taxon>
        <taxon>Sphingomonadales</taxon>
        <taxon>Sphingomonadaceae</taxon>
        <taxon>Sphingobium</taxon>
    </lineage>
</organism>
<evidence type="ECO:0008006" key="3">
    <source>
        <dbReference type="Google" id="ProtNLM"/>
    </source>
</evidence>
<gene>
    <name evidence="1" type="ORF">FHS92_002661</name>
</gene>
<name>A0A841J8N2_9SPHN</name>
<reference evidence="1 2" key="1">
    <citation type="submission" date="2020-08" db="EMBL/GenBank/DDBJ databases">
        <title>Genomic Encyclopedia of Type Strains, Phase IV (KMG-IV): sequencing the most valuable type-strain genomes for metagenomic binning, comparative biology and taxonomic classification.</title>
        <authorList>
            <person name="Goeker M."/>
        </authorList>
    </citation>
    <scope>NUCLEOTIDE SEQUENCE [LARGE SCALE GENOMIC DNA]</scope>
    <source>
        <strain evidence="1 2">DSM 102255</strain>
    </source>
</reference>
<proteinExistence type="predicted"/>
<evidence type="ECO:0000313" key="2">
    <source>
        <dbReference type="Proteomes" id="UP000552700"/>
    </source>
</evidence>